<evidence type="ECO:0000313" key="2">
    <source>
        <dbReference type="EMBL" id="MBB5427822.1"/>
    </source>
</evidence>
<feature type="region of interest" description="Disordered" evidence="1">
    <location>
        <begin position="1"/>
        <end position="62"/>
    </location>
</feature>
<feature type="compositionally biased region" description="Polar residues" evidence="1">
    <location>
        <begin position="52"/>
        <end position="62"/>
    </location>
</feature>
<accession>A0A7W8QCC6</accession>
<name>A0A7W8QCC6_PARAM</name>
<evidence type="ECO:0000313" key="3">
    <source>
        <dbReference type="Proteomes" id="UP000592780"/>
    </source>
</evidence>
<evidence type="ECO:0000256" key="1">
    <source>
        <dbReference type="SAM" id="MobiDB-lite"/>
    </source>
</evidence>
<sequence>MHDEATPGLRSTPELSSGTQATGNESAAFRMPRYCAPTTRLADAGEAAPKTAITQQTSRRPS</sequence>
<organism evidence="2 3">
    <name type="scientific">Paraburkholderia atlantica</name>
    <dbReference type="NCBI Taxonomy" id="2654982"/>
    <lineage>
        <taxon>Bacteria</taxon>
        <taxon>Pseudomonadati</taxon>
        <taxon>Pseudomonadota</taxon>
        <taxon>Betaproteobacteria</taxon>
        <taxon>Burkholderiales</taxon>
        <taxon>Burkholderiaceae</taxon>
        <taxon>Paraburkholderia</taxon>
    </lineage>
</organism>
<dbReference type="AlphaFoldDB" id="A0A7W8QCC6"/>
<comment type="caution">
    <text evidence="2">The sequence shown here is derived from an EMBL/GenBank/DDBJ whole genome shotgun (WGS) entry which is preliminary data.</text>
</comment>
<protein>
    <submittedName>
        <fullName evidence="2">Uncharacterized protein</fullName>
    </submittedName>
</protein>
<proteinExistence type="predicted"/>
<dbReference type="Proteomes" id="UP000592780">
    <property type="component" value="Unassembled WGS sequence"/>
</dbReference>
<keyword evidence="3" id="KW-1185">Reference proteome</keyword>
<feature type="compositionally biased region" description="Polar residues" evidence="1">
    <location>
        <begin position="13"/>
        <end position="25"/>
    </location>
</feature>
<gene>
    <name evidence="2" type="ORF">HDG40_006005</name>
</gene>
<reference evidence="2 3" key="1">
    <citation type="submission" date="2020-08" db="EMBL/GenBank/DDBJ databases">
        <title>Genomic Encyclopedia of Type Strains, Phase IV (KMG-V): Genome sequencing to study the core and pangenomes of soil and plant-associated prokaryotes.</title>
        <authorList>
            <person name="Whitman W."/>
        </authorList>
    </citation>
    <scope>NUCLEOTIDE SEQUENCE [LARGE SCALE GENOMIC DNA]</scope>
    <source>
        <strain evidence="2 3">JPY158</strain>
    </source>
</reference>
<dbReference type="EMBL" id="JACHDD010000010">
    <property type="protein sequence ID" value="MBB5427822.1"/>
    <property type="molecule type" value="Genomic_DNA"/>
</dbReference>